<dbReference type="RefSeq" id="WP_151862227.1">
    <property type="nucleotide sequence ID" value="NZ_WBZC01000068.1"/>
</dbReference>
<gene>
    <name evidence="5" type="ORF">F8154_13925</name>
</gene>
<comment type="similarity">
    <text evidence="2">Belongs to the encapsulin family. Family 1 subfamily.</text>
</comment>
<dbReference type="AlphaFoldDB" id="A0A6I0F5X5"/>
<dbReference type="PIRSF" id="PIRSF019254">
    <property type="entry name" value="CFP29"/>
    <property type="match status" value="1"/>
</dbReference>
<evidence type="ECO:0000256" key="1">
    <source>
        <dbReference type="ARBA" id="ARBA00033738"/>
    </source>
</evidence>
<sequence>MDMLKRTLAPLTQEAWNEIEEKAAEVIKTHLSARQVVKVDGPKGWNYNAVPKGRLELIEEKDGEVCSGLNSVQPLVETRITFELDRWEMDNIIRGAKDADLAPLEAAAEKIALFEENAIYNGYIAGNIKGLVESAGHKFEFGSDANAIMSSLSKGLLKLKHSYAEGPYTLVVGKASYEKINMVVNGYPLKKAIEEFLGTEIVYAPALEGALMVPYDHDDLEFTIGQDFSIGYQSHDSSKVKLFITESFTFRVLNPDIIILFTL</sequence>
<dbReference type="PANTHER" id="PTHR37165:SF1">
    <property type="entry name" value="TYPE 1 ENCAPSULIN SHELL PROTEIN"/>
    <property type="match status" value="1"/>
</dbReference>
<evidence type="ECO:0000313" key="6">
    <source>
        <dbReference type="Proteomes" id="UP000432715"/>
    </source>
</evidence>
<keyword evidence="3" id="KW-1284">Encapsulin nanocompartment</keyword>
<dbReference type="EMBL" id="WBZC01000068">
    <property type="protein sequence ID" value="KAB3530331.1"/>
    <property type="molecule type" value="Genomic_DNA"/>
</dbReference>
<dbReference type="GO" id="GO:0140737">
    <property type="term" value="C:encapsulin nanocompartment"/>
    <property type="evidence" value="ECO:0007669"/>
    <property type="project" value="UniProtKB-SubCell"/>
</dbReference>
<name>A0A6I0F5X5_9FIRM</name>
<dbReference type="Gene3D" id="3.30.2320.10">
    <property type="entry name" value="hypothetical protein PF0899 domain"/>
    <property type="match status" value="1"/>
</dbReference>
<proteinExistence type="inferred from homology"/>
<keyword evidence="6" id="KW-1185">Reference proteome</keyword>
<comment type="caution">
    <text evidence="5">The sequence shown here is derived from an EMBL/GenBank/DDBJ whole genome shotgun (WGS) entry which is preliminary data.</text>
</comment>
<dbReference type="NCBIfam" id="NF041155">
    <property type="entry name" value="encap_f1"/>
    <property type="match status" value="1"/>
</dbReference>
<evidence type="ECO:0000313" key="5">
    <source>
        <dbReference type="EMBL" id="KAB3530331.1"/>
    </source>
</evidence>
<dbReference type="OrthoDB" id="2922at2"/>
<evidence type="ECO:0000256" key="3">
    <source>
        <dbReference type="ARBA" id="ARBA00033787"/>
    </source>
</evidence>
<accession>A0A6I0F5X5</accession>
<dbReference type="InterPro" id="IPR007544">
    <property type="entry name" value="ENCAP"/>
</dbReference>
<organism evidence="5 6">
    <name type="scientific">Alkaliphilus pronyensis</name>
    <dbReference type="NCBI Taxonomy" id="1482732"/>
    <lineage>
        <taxon>Bacteria</taxon>
        <taxon>Bacillati</taxon>
        <taxon>Bacillota</taxon>
        <taxon>Clostridia</taxon>
        <taxon>Peptostreptococcales</taxon>
        <taxon>Natronincolaceae</taxon>
        <taxon>Alkaliphilus</taxon>
    </lineage>
</organism>
<protein>
    <recommendedName>
        <fullName evidence="4">Type 1 encapsulin shell protein</fullName>
    </recommendedName>
</protein>
<comment type="subcellular location">
    <subcellularLocation>
        <location evidence="1">Encapsulin nanocompartment</location>
    </subcellularLocation>
</comment>
<reference evidence="5 6" key="1">
    <citation type="submission" date="2019-10" db="EMBL/GenBank/DDBJ databases">
        <title>Alkaliphilus serpentinus sp. nov. and Alkaliphilus pronyensis sp. nov., two novel anaerobic alkaliphilic species isolated from the serpentinized-hosted hydrothermal field of the Prony Bay (New Caledonia).</title>
        <authorList>
            <person name="Postec A."/>
        </authorList>
    </citation>
    <scope>NUCLEOTIDE SEQUENCE [LARGE SCALE GENOMIC DNA]</scope>
    <source>
        <strain evidence="5 6">LacV</strain>
    </source>
</reference>
<evidence type="ECO:0000256" key="4">
    <source>
        <dbReference type="ARBA" id="ARBA00050023"/>
    </source>
</evidence>
<dbReference type="InterPro" id="IPR051429">
    <property type="entry name" value="Encapsulin_nc"/>
</dbReference>
<dbReference type="Proteomes" id="UP000432715">
    <property type="component" value="Unassembled WGS sequence"/>
</dbReference>
<dbReference type="Gene3D" id="3.30.2400.30">
    <property type="match status" value="1"/>
</dbReference>
<dbReference type="PANTHER" id="PTHR37165">
    <property type="entry name" value="PEPTIDASE U56 FAMILY"/>
    <property type="match status" value="1"/>
</dbReference>
<dbReference type="Pfam" id="PF04454">
    <property type="entry name" value="Linocin_M18"/>
    <property type="match status" value="1"/>
</dbReference>
<evidence type="ECO:0000256" key="2">
    <source>
        <dbReference type="ARBA" id="ARBA00033743"/>
    </source>
</evidence>